<evidence type="ECO:0000256" key="1">
    <source>
        <dbReference type="SAM" id="Phobius"/>
    </source>
</evidence>
<dbReference type="AlphaFoldDB" id="A0A1Y4SZS8"/>
<dbReference type="OrthoDB" id="1768387at2"/>
<dbReference type="NCBIfam" id="TIGR02532">
    <property type="entry name" value="IV_pilin_GFxxxE"/>
    <property type="match status" value="1"/>
</dbReference>
<dbReference type="Pfam" id="PF07963">
    <property type="entry name" value="N_methyl"/>
    <property type="match status" value="1"/>
</dbReference>
<comment type="caution">
    <text evidence="2">The sequence shown here is derived from an EMBL/GenBank/DDBJ whole genome shotgun (WGS) entry which is preliminary data.</text>
</comment>
<dbReference type="RefSeq" id="WP_087357521.1">
    <property type="nucleotide sequence ID" value="NZ_NFLJ01000008.1"/>
</dbReference>
<accession>A0A1Y4SZS8</accession>
<name>A0A1Y4SZS8_9FIRM</name>
<protein>
    <recommendedName>
        <fullName evidence="4">Prepilin-type cleavage/methylation domain-containing protein</fullName>
    </recommendedName>
</protein>
<dbReference type="EMBL" id="NFLJ01000008">
    <property type="protein sequence ID" value="OUQ35449.1"/>
    <property type="molecule type" value="Genomic_DNA"/>
</dbReference>
<sequence>MFSRLHQHHRNGFTLVEVLLSLSITLIILLSLTSLFQLIRYAYTHHTQNNEDIYIAAKQCSQYTLGCAYLEAGDTFRYMNFEEEETSLQLDQKRLVKKPGFEILLFDIDDVSFSVENDFVYIHMTRDRQNYTFLLTYANMHQEAEETDENISEITSES</sequence>
<evidence type="ECO:0000313" key="3">
    <source>
        <dbReference type="Proteomes" id="UP000195305"/>
    </source>
</evidence>
<proteinExistence type="predicted"/>
<dbReference type="InterPro" id="IPR012902">
    <property type="entry name" value="N_methyl_site"/>
</dbReference>
<keyword evidence="1" id="KW-1133">Transmembrane helix</keyword>
<evidence type="ECO:0008006" key="4">
    <source>
        <dbReference type="Google" id="ProtNLM"/>
    </source>
</evidence>
<keyword evidence="1" id="KW-0472">Membrane</keyword>
<reference evidence="2 3" key="1">
    <citation type="journal article" date="2018" name="BMC Genomics">
        <title>Whole genome sequencing and function prediction of 133 gut anaerobes isolated from chicken caecum in pure cultures.</title>
        <authorList>
            <person name="Medvecky M."/>
            <person name="Cejkova D."/>
            <person name="Polansky O."/>
            <person name="Karasova D."/>
            <person name="Kubasova T."/>
            <person name="Cizek A."/>
            <person name="Rychlik I."/>
        </authorList>
    </citation>
    <scope>NUCLEOTIDE SEQUENCE [LARGE SCALE GENOMIC DNA]</scope>
    <source>
        <strain evidence="2 3">An13</strain>
    </source>
</reference>
<dbReference type="Proteomes" id="UP000195305">
    <property type="component" value="Unassembled WGS sequence"/>
</dbReference>
<keyword evidence="3" id="KW-1185">Reference proteome</keyword>
<organism evidence="2 3">
    <name type="scientific">Massilimicrobiota timonensis</name>
    <dbReference type="NCBI Taxonomy" id="1776392"/>
    <lineage>
        <taxon>Bacteria</taxon>
        <taxon>Bacillati</taxon>
        <taxon>Bacillota</taxon>
        <taxon>Erysipelotrichia</taxon>
        <taxon>Erysipelotrichales</taxon>
        <taxon>Erysipelotrichaceae</taxon>
        <taxon>Massilimicrobiota</taxon>
    </lineage>
</organism>
<feature type="transmembrane region" description="Helical" evidence="1">
    <location>
        <begin position="12"/>
        <end position="39"/>
    </location>
</feature>
<keyword evidence="1" id="KW-0812">Transmembrane</keyword>
<gene>
    <name evidence="2" type="ORF">B5E75_03665</name>
</gene>
<evidence type="ECO:0000313" key="2">
    <source>
        <dbReference type="EMBL" id="OUQ35449.1"/>
    </source>
</evidence>
<dbReference type="InterPro" id="IPR016977">
    <property type="entry name" value="ComGF"/>
</dbReference>
<dbReference type="Pfam" id="PF15980">
    <property type="entry name" value="ComGF"/>
    <property type="match status" value="1"/>
</dbReference>